<keyword evidence="3" id="KW-0694">RNA-binding</keyword>
<organism evidence="4 5">
    <name type="scientific">Candidatus Gottesmanbacteria bacterium GW2011_GWA1_34_13</name>
    <dbReference type="NCBI Taxonomy" id="1618434"/>
    <lineage>
        <taxon>Bacteria</taxon>
        <taxon>Candidatus Gottesmaniibacteriota</taxon>
    </lineage>
</organism>
<dbReference type="GO" id="GO:0070181">
    <property type="term" value="F:small ribosomal subunit rRNA binding"/>
    <property type="evidence" value="ECO:0007669"/>
    <property type="project" value="TreeGrafter"/>
</dbReference>
<evidence type="ECO:0000256" key="2">
    <source>
        <dbReference type="ARBA" id="ARBA00035294"/>
    </source>
</evidence>
<dbReference type="GO" id="GO:0003735">
    <property type="term" value="F:structural constituent of ribosome"/>
    <property type="evidence" value="ECO:0007669"/>
    <property type="project" value="InterPro"/>
</dbReference>
<protein>
    <recommendedName>
        <fullName evidence="2 3">Small ribosomal subunit protein bS6</fullName>
    </recommendedName>
</protein>
<gene>
    <name evidence="3" type="primary">rpsF</name>
    <name evidence="4" type="ORF">UR52_C0008G0038</name>
</gene>
<evidence type="ECO:0000313" key="4">
    <source>
        <dbReference type="EMBL" id="KKP59328.1"/>
    </source>
</evidence>
<evidence type="ECO:0000313" key="5">
    <source>
        <dbReference type="Proteomes" id="UP000034176"/>
    </source>
</evidence>
<evidence type="ECO:0000256" key="3">
    <source>
        <dbReference type="HAMAP-Rule" id="MF_00360"/>
    </source>
</evidence>
<dbReference type="Pfam" id="PF01250">
    <property type="entry name" value="Ribosomal_S6"/>
    <property type="match status" value="1"/>
</dbReference>
<comment type="caution">
    <text evidence="4">The sequence shown here is derived from an EMBL/GenBank/DDBJ whole genome shotgun (WGS) entry which is preliminary data.</text>
</comment>
<dbReference type="GO" id="GO:0005737">
    <property type="term" value="C:cytoplasm"/>
    <property type="evidence" value="ECO:0007669"/>
    <property type="project" value="UniProtKB-ARBA"/>
</dbReference>
<dbReference type="Proteomes" id="UP000034176">
    <property type="component" value="Unassembled WGS sequence"/>
</dbReference>
<dbReference type="CDD" id="cd00473">
    <property type="entry name" value="bS6"/>
    <property type="match status" value="1"/>
</dbReference>
<sequence length="97" mass="11116">MKYELVVILKPETEQKAETIKLTNILEKEGFKVSNVEWVGKKILAYPIKKQLEGNYVFCNIAGDKKNPNDIYKTFKSDDNVLRALVLKLDGVKKSKN</sequence>
<comment type="function">
    <text evidence="3">Binds together with bS18 to 16S ribosomal RNA.</text>
</comment>
<keyword evidence="3 4" id="KW-0689">Ribosomal protein</keyword>
<dbReference type="NCBIfam" id="TIGR00166">
    <property type="entry name" value="S6"/>
    <property type="match status" value="1"/>
</dbReference>
<evidence type="ECO:0000256" key="1">
    <source>
        <dbReference type="ARBA" id="ARBA00009512"/>
    </source>
</evidence>
<dbReference type="PANTHER" id="PTHR21011:SF1">
    <property type="entry name" value="SMALL RIBOSOMAL SUBUNIT PROTEIN BS6M"/>
    <property type="match status" value="1"/>
</dbReference>
<dbReference type="PANTHER" id="PTHR21011">
    <property type="entry name" value="MITOCHONDRIAL 28S RIBOSOMAL PROTEIN S6"/>
    <property type="match status" value="1"/>
</dbReference>
<accession>A0A0G0AQR4</accession>
<dbReference type="STRING" id="1618434.UR52_C0008G0038"/>
<comment type="similarity">
    <text evidence="1 3">Belongs to the bacterial ribosomal protein bS6 family.</text>
</comment>
<dbReference type="SUPFAM" id="SSF54995">
    <property type="entry name" value="Ribosomal protein S6"/>
    <property type="match status" value="1"/>
</dbReference>
<dbReference type="InterPro" id="IPR020814">
    <property type="entry name" value="Ribosomal_S6_plastid/chlpt"/>
</dbReference>
<dbReference type="GO" id="GO:1990904">
    <property type="term" value="C:ribonucleoprotein complex"/>
    <property type="evidence" value="ECO:0007669"/>
    <property type="project" value="UniProtKB-KW"/>
</dbReference>
<dbReference type="InterPro" id="IPR014717">
    <property type="entry name" value="Transl_elong_EF1B/ribsomal_bS6"/>
</dbReference>
<dbReference type="Gene3D" id="3.30.70.60">
    <property type="match status" value="1"/>
</dbReference>
<keyword evidence="3" id="KW-0699">rRNA-binding</keyword>
<dbReference type="GO" id="GO:0006412">
    <property type="term" value="P:translation"/>
    <property type="evidence" value="ECO:0007669"/>
    <property type="project" value="UniProtKB-UniRule"/>
</dbReference>
<dbReference type="InterPro" id="IPR035980">
    <property type="entry name" value="Ribosomal_bS6_sf"/>
</dbReference>
<reference evidence="4 5" key="1">
    <citation type="journal article" date="2015" name="Nature">
        <title>rRNA introns, odd ribosomes, and small enigmatic genomes across a large radiation of phyla.</title>
        <authorList>
            <person name="Brown C.T."/>
            <person name="Hug L.A."/>
            <person name="Thomas B.C."/>
            <person name="Sharon I."/>
            <person name="Castelle C.J."/>
            <person name="Singh A."/>
            <person name="Wilkins M.J."/>
            <person name="Williams K.H."/>
            <person name="Banfield J.F."/>
        </authorList>
    </citation>
    <scope>NUCLEOTIDE SEQUENCE [LARGE SCALE GENOMIC DNA]</scope>
</reference>
<name>A0A0G0AQR4_9BACT</name>
<keyword evidence="3" id="KW-0687">Ribonucleoprotein</keyword>
<dbReference type="AlphaFoldDB" id="A0A0G0AQR4"/>
<dbReference type="EMBL" id="LBPN01000008">
    <property type="protein sequence ID" value="KKP59328.1"/>
    <property type="molecule type" value="Genomic_DNA"/>
</dbReference>
<dbReference type="GO" id="GO:0005840">
    <property type="term" value="C:ribosome"/>
    <property type="evidence" value="ECO:0007669"/>
    <property type="project" value="UniProtKB-KW"/>
</dbReference>
<dbReference type="HAMAP" id="MF_00360">
    <property type="entry name" value="Ribosomal_bS6"/>
    <property type="match status" value="1"/>
</dbReference>
<dbReference type="InterPro" id="IPR000529">
    <property type="entry name" value="Ribosomal_bS6"/>
</dbReference>
<proteinExistence type="inferred from homology"/>